<dbReference type="PANTHER" id="PTHR33514">
    <property type="entry name" value="PROTEIN ABCI12, CHLOROPLASTIC"/>
    <property type="match status" value="1"/>
</dbReference>
<sequence>MLGVLHPLPKLIVCLVWIVTAITLFDLRFQLFTIGLAATLLIVLERRSVIFVIGLMVPFTLFGAGFLTTSLLFRQDTDFALKLSAEQIFARPEVSAGLVLFFRAIACGMVSALFALTTDPGQLVRALMIHARLPATVGFALLQALNLVPDLAREAQQIRLARAMMQGRRPRRIPGPVEGASLIVPLLAFAIRRAGRAALAMEARGLKAGAPRSHLNQPQAGWADLLFASCAAGLLAGGICFARIF</sequence>
<comment type="subcellular location">
    <subcellularLocation>
        <location evidence="1">Membrane</location>
        <topology evidence="1">Multi-pass membrane protein</topology>
    </subcellularLocation>
</comment>
<dbReference type="Pfam" id="PF02361">
    <property type="entry name" value="CbiQ"/>
    <property type="match status" value="1"/>
</dbReference>
<feature type="transmembrane region" description="Helical" evidence="6">
    <location>
        <begin position="225"/>
        <end position="244"/>
    </location>
</feature>
<proteinExistence type="inferred from homology"/>
<name>A0A1Y5TZP2_9RHOB</name>
<organism evidence="7 8">
    <name type="scientific">Roseisalinus antarcticus</name>
    <dbReference type="NCBI Taxonomy" id="254357"/>
    <lineage>
        <taxon>Bacteria</taxon>
        <taxon>Pseudomonadati</taxon>
        <taxon>Pseudomonadota</taxon>
        <taxon>Alphaproteobacteria</taxon>
        <taxon>Rhodobacterales</taxon>
        <taxon>Roseobacteraceae</taxon>
        <taxon>Roseisalinus</taxon>
    </lineage>
</organism>
<evidence type="ECO:0000256" key="4">
    <source>
        <dbReference type="ARBA" id="ARBA00022989"/>
    </source>
</evidence>
<dbReference type="OrthoDB" id="92887at2"/>
<feature type="transmembrane region" description="Helical" evidence="6">
    <location>
        <begin position="49"/>
        <end position="73"/>
    </location>
</feature>
<evidence type="ECO:0000256" key="1">
    <source>
        <dbReference type="ARBA" id="ARBA00004141"/>
    </source>
</evidence>
<evidence type="ECO:0000256" key="6">
    <source>
        <dbReference type="SAM" id="Phobius"/>
    </source>
</evidence>
<accession>A0A1Y5TZP2</accession>
<keyword evidence="4 6" id="KW-1133">Transmembrane helix</keyword>
<dbReference type="AlphaFoldDB" id="A0A1Y5TZP2"/>
<feature type="transmembrane region" description="Helical" evidence="6">
    <location>
        <begin position="173"/>
        <end position="191"/>
    </location>
</feature>
<dbReference type="PANTHER" id="PTHR33514:SF13">
    <property type="entry name" value="PROTEIN ABCI12, CHLOROPLASTIC"/>
    <property type="match status" value="1"/>
</dbReference>
<keyword evidence="3 6" id="KW-0812">Transmembrane</keyword>
<keyword evidence="8" id="KW-1185">Reference proteome</keyword>
<keyword evidence="5 6" id="KW-0472">Membrane</keyword>
<dbReference type="GO" id="GO:0005886">
    <property type="term" value="C:plasma membrane"/>
    <property type="evidence" value="ECO:0007669"/>
    <property type="project" value="TreeGrafter"/>
</dbReference>
<evidence type="ECO:0000256" key="3">
    <source>
        <dbReference type="ARBA" id="ARBA00022692"/>
    </source>
</evidence>
<dbReference type="InterPro" id="IPR003339">
    <property type="entry name" value="ABC/ECF_trnsptr_transmembrane"/>
</dbReference>
<dbReference type="EMBL" id="FWFZ01000057">
    <property type="protein sequence ID" value="SLN77604.1"/>
    <property type="molecule type" value="Genomic_DNA"/>
</dbReference>
<dbReference type="RefSeq" id="WP_085881126.1">
    <property type="nucleotide sequence ID" value="NZ_FWFZ01000057.1"/>
</dbReference>
<feature type="transmembrane region" description="Helical" evidence="6">
    <location>
        <begin position="94"/>
        <end position="117"/>
    </location>
</feature>
<comment type="similarity">
    <text evidence="2">Belongs to the CbiQ family.</text>
</comment>
<dbReference type="CDD" id="cd16914">
    <property type="entry name" value="EcfT"/>
    <property type="match status" value="1"/>
</dbReference>
<evidence type="ECO:0000256" key="5">
    <source>
        <dbReference type="ARBA" id="ARBA00023136"/>
    </source>
</evidence>
<evidence type="ECO:0000313" key="7">
    <source>
        <dbReference type="EMBL" id="SLN77604.1"/>
    </source>
</evidence>
<feature type="transmembrane region" description="Helical" evidence="6">
    <location>
        <begin position="12"/>
        <end position="43"/>
    </location>
</feature>
<evidence type="ECO:0000256" key="2">
    <source>
        <dbReference type="ARBA" id="ARBA00008564"/>
    </source>
</evidence>
<reference evidence="7 8" key="1">
    <citation type="submission" date="2017-03" db="EMBL/GenBank/DDBJ databases">
        <authorList>
            <person name="Afonso C.L."/>
            <person name="Miller P.J."/>
            <person name="Scott M.A."/>
            <person name="Spackman E."/>
            <person name="Goraichik I."/>
            <person name="Dimitrov K.M."/>
            <person name="Suarez D.L."/>
            <person name="Swayne D.E."/>
        </authorList>
    </citation>
    <scope>NUCLEOTIDE SEQUENCE [LARGE SCALE GENOMIC DNA]</scope>
    <source>
        <strain evidence="7 8">CECT 7023</strain>
    </source>
</reference>
<gene>
    <name evidence="7" type="primary">ykoC</name>
    <name evidence="7" type="ORF">ROA7023_04447</name>
</gene>
<evidence type="ECO:0000313" key="8">
    <source>
        <dbReference type="Proteomes" id="UP000193900"/>
    </source>
</evidence>
<dbReference type="Proteomes" id="UP000193900">
    <property type="component" value="Unassembled WGS sequence"/>
</dbReference>
<feature type="transmembrane region" description="Helical" evidence="6">
    <location>
        <begin position="129"/>
        <end position="152"/>
    </location>
</feature>
<protein>
    <submittedName>
        <fullName evidence="7">Putative HMP/thiamine permease protein YkoC</fullName>
    </submittedName>
</protein>